<accession>A0AAU9CLX4</accession>
<proteinExistence type="predicted"/>
<reference evidence="2 3" key="1">
    <citation type="submission" date="2021-12" db="EMBL/GenBank/DDBJ databases">
        <title>Genome sequencing of bacteria with rrn-lacking chromosome and rrn-plasmid.</title>
        <authorList>
            <person name="Anda M."/>
            <person name="Iwasaki W."/>
        </authorList>
    </citation>
    <scope>NUCLEOTIDE SEQUENCE [LARGE SCALE GENOMIC DNA]</scope>
    <source>
        <strain evidence="2 3">DSM 100852</strain>
    </source>
</reference>
<keyword evidence="3" id="KW-1185">Reference proteome</keyword>
<evidence type="ECO:0008006" key="4">
    <source>
        <dbReference type="Google" id="ProtNLM"/>
    </source>
</evidence>
<keyword evidence="1" id="KW-0732">Signal</keyword>
<dbReference type="Proteomes" id="UP001348817">
    <property type="component" value="Chromosome"/>
</dbReference>
<dbReference type="Pfam" id="PF12771">
    <property type="entry name" value="SusD-like_2"/>
    <property type="match status" value="1"/>
</dbReference>
<dbReference type="PROSITE" id="PS51257">
    <property type="entry name" value="PROKAR_LIPOPROTEIN"/>
    <property type="match status" value="1"/>
</dbReference>
<dbReference type="InterPro" id="IPR011990">
    <property type="entry name" value="TPR-like_helical_dom_sf"/>
</dbReference>
<protein>
    <recommendedName>
        <fullName evidence="4">SusD/RagB family nutrient-binding outer membrane lipoprotein</fullName>
    </recommendedName>
</protein>
<gene>
    <name evidence="2" type="ORF">FUAX_14800</name>
</gene>
<name>A0AAU9CLX4_9BACT</name>
<evidence type="ECO:0000313" key="3">
    <source>
        <dbReference type="Proteomes" id="UP001348817"/>
    </source>
</evidence>
<dbReference type="SUPFAM" id="SSF48452">
    <property type="entry name" value="TPR-like"/>
    <property type="match status" value="1"/>
</dbReference>
<feature type="chain" id="PRO_5043594303" description="SusD/RagB family nutrient-binding outer membrane lipoprotein" evidence="1">
    <location>
        <begin position="25"/>
        <end position="573"/>
    </location>
</feature>
<dbReference type="InterPro" id="IPR041662">
    <property type="entry name" value="SusD-like_2"/>
</dbReference>
<feature type="signal peptide" evidence="1">
    <location>
        <begin position="1"/>
        <end position="24"/>
    </location>
</feature>
<organism evidence="2 3">
    <name type="scientific">Fulvitalea axinellae</name>
    <dbReference type="NCBI Taxonomy" id="1182444"/>
    <lineage>
        <taxon>Bacteria</taxon>
        <taxon>Pseudomonadati</taxon>
        <taxon>Bacteroidota</taxon>
        <taxon>Cytophagia</taxon>
        <taxon>Cytophagales</taxon>
        <taxon>Persicobacteraceae</taxon>
        <taxon>Fulvitalea</taxon>
    </lineage>
</organism>
<dbReference type="Gene3D" id="1.25.40.390">
    <property type="match status" value="1"/>
</dbReference>
<evidence type="ECO:0000256" key="1">
    <source>
        <dbReference type="SAM" id="SignalP"/>
    </source>
</evidence>
<evidence type="ECO:0000313" key="2">
    <source>
        <dbReference type="EMBL" id="BDD09048.1"/>
    </source>
</evidence>
<sequence>MLMKRFIYKLAFCAGLLGATSACTDDFGEVNTDPNVVTKPDLAYLFTHSAFQMGDYKYTEWFYDNYQKIMPWTQMVTPRGGNSVEINTLGPLGNRMSIFYSGVMPNLFEIRRQVSQMTAEEAAKYDKMVAVTYIIQAYHGLRVTDMYGSIPYIEAMQGRYDKNFSPKYDNQQTLYATWLTELDNAIATLKKEGDFLKYGSSDFLYESDWEKWVKMANAMKLRIASRMESADLDKMKEVLAQVASDDVGLFDSEADQFVWDPATNYGGKTNDFRGSPSGGDAFLKFLKRNNDPRLKIFFEKNQFTLEIIKEMKDAGKADLVPSILDYENDPLYRYQGAPPSPDKAQDETLKNLYFKSVKFKDKNYNQLSHINRAFFSPRRDDREGVYTDVLFSYAEVCFMMSEFTLKGYVAGDYKDWYEKGVRASLNTFSDWGAKAKAYDYEEITEDMVNAYLTKSEVALSGNKSEDYEKVVLQAYTNLFRLPTEAYALCRRTGFPKKTSTILPWETLIGGGAEITDIPRRYGLGDPGQFNRDNWVKAMEEQGFSLESGDQTVYSSQRLWWDKNNPELGAGSTL</sequence>
<dbReference type="AlphaFoldDB" id="A0AAU9CLX4"/>
<dbReference type="KEGG" id="fax:FUAX_14800"/>
<dbReference type="EMBL" id="AP025314">
    <property type="protein sequence ID" value="BDD09048.1"/>
    <property type="molecule type" value="Genomic_DNA"/>
</dbReference>